<gene>
    <name evidence="2" type="ordered locus">Nitsa_1175</name>
</gene>
<name>E6WY54_NITSE</name>
<evidence type="ECO:0000313" key="3">
    <source>
        <dbReference type="Proteomes" id="UP000008633"/>
    </source>
</evidence>
<feature type="compositionally biased region" description="Gly residues" evidence="1">
    <location>
        <begin position="516"/>
        <end position="525"/>
    </location>
</feature>
<dbReference type="EMBL" id="CP002452">
    <property type="protein sequence ID" value="ADV46428.1"/>
    <property type="molecule type" value="Genomic_DNA"/>
</dbReference>
<dbReference type="KEGG" id="nsa:Nitsa_1175"/>
<accession>E6WY54</accession>
<organism evidence="2 3">
    <name type="scientific">Nitratifractor salsuginis (strain DSM 16511 / JCM 12458 / E9I37-1)</name>
    <dbReference type="NCBI Taxonomy" id="749222"/>
    <lineage>
        <taxon>Bacteria</taxon>
        <taxon>Pseudomonadati</taxon>
        <taxon>Campylobacterota</taxon>
        <taxon>Epsilonproteobacteria</taxon>
        <taxon>Campylobacterales</taxon>
        <taxon>Sulfurovaceae</taxon>
        <taxon>Nitratifractor</taxon>
    </lineage>
</organism>
<keyword evidence="3" id="KW-1185">Reference proteome</keyword>
<dbReference type="HOGENOM" id="CLU_531780_0_0_7"/>
<dbReference type="OrthoDB" id="5351530at2"/>
<evidence type="ECO:0000313" key="2">
    <source>
        <dbReference type="EMBL" id="ADV46428.1"/>
    </source>
</evidence>
<feature type="region of interest" description="Disordered" evidence="1">
    <location>
        <begin position="504"/>
        <end position="561"/>
    </location>
</feature>
<feature type="compositionally biased region" description="Basic and acidic residues" evidence="1">
    <location>
        <begin position="504"/>
        <end position="514"/>
    </location>
</feature>
<dbReference type="AlphaFoldDB" id="E6WY54"/>
<dbReference type="eggNOG" id="ENOG503191W">
    <property type="taxonomic scope" value="Bacteria"/>
</dbReference>
<reference evidence="3" key="2">
    <citation type="submission" date="2011-01" db="EMBL/GenBank/DDBJ databases">
        <title>The complete genome of Nitratifractor salsuginis DSM 16511.</title>
        <authorList>
            <consortium name="US DOE Joint Genome Institute (JGI-PGF)"/>
            <person name="Lucas S."/>
            <person name="Copeland A."/>
            <person name="Lapidus A."/>
            <person name="Bruce D."/>
            <person name="Goodwin L."/>
            <person name="Pitluck S."/>
            <person name="Kyrpides N."/>
            <person name="Mavromatis K."/>
            <person name="Ivanova N."/>
            <person name="Mikhailova N."/>
            <person name="Zeytun A."/>
            <person name="Detter J.C."/>
            <person name="Tapia R."/>
            <person name="Han C."/>
            <person name="Land M."/>
            <person name="Hauser L."/>
            <person name="Markowitz V."/>
            <person name="Cheng J.-F."/>
            <person name="Hugenholtz P."/>
            <person name="Woyke T."/>
            <person name="Wu D."/>
            <person name="Tindall B."/>
            <person name="Schuetze A."/>
            <person name="Brambilla E."/>
            <person name="Klenk H.-P."/>
            <person name="Eisen J.A."/>
        </authorList>
    </citation>
    <scope>NUCLEOTIDE SEQUENCE [LARGE SCALE GENOMIC DNA]</scope>
    <source>
        <strain evidence="3">DSM 16511 / JCM 12458 / E9I37-1</strain>
    </source>
</reference>
<dbReference type="InterPro" id="IPR056909">
    <property type="entry name" value="SU10_portal"/>
</dbReference>
<reference evidence="2 3" key="1">
    <citation type="journal article" date="2011" name="Stand. Genomic Sci.">
        <title>Complete genome sequence of Nitratifractor salsuginis type strain (E9I37-1).</title>
        <authorList>
            <person name="Anderson I."/>
            <person name="Sikorski J."/>
            <person name="Zeytun A."/>
            <person name="Nolan M."/>
            <person name="Lapidus A."/>
            <person name="Lucas S."/>
            <person name="Hammon N."/>
            <person name="Deshpande S."/>
            <person name="Cheng J.F."/>
            <person name="Tapia R."/>
            <person name="Han C."/>
            <person name="Goodwin L."/>
            <person name="Pitluck S."/>
            <person name="Liolios K."/>
            <person name="Pagani I."/>
            <person name="Ivanova N."/>
            <person name="Huntemann M."/>
            <person name="Mavromatis K."/>
            <person name="Ovchinikova G."/>
            <person name="Pati A."/>
            <person name="Chen A."/>
            <person name="Palaniappan K."/>
            <person name="Land M."/>
            <person name="Hauser L."/>
            <person name="Brambilla E.M."/>
            <person name="Ngatchou-Djao O.D."/>
            <person name="Rohde M."/>
            <person name="Tindall B.J."/>
            <person name="Goker M."/>
            <person name="Detter J.C."/>
            <person name="Woyke T."/>
            <person name="Bristow J."/>
            <person name="Eisen J.A."/>
            <person name="Markowitz V."/>
            <person name="Hugenholtz P."/>
            <person name="Klenk H.P."/>
            <person name="Kyrpides N.C."/>
        </authorList>
    </citation>
    <scope>NUCLEOTIDE SEQUENCE [LARGE SCALE GENOMIC DNA]</scope>
    <source>
        <strain evidence="3">DSM 16511 / JCM 12458 / E9I37-1</strain>
    </source>
</reference>
<sequence length="561" mass="62620">MTKKELILSMIDEAKKGFDLYRDDFSILEAGYLNLLPEETVKSLRRRRKSHITPKIIKAKVRKVAISVMKTYFENEEFAKLTPQVPTPESIKDVQKLQRALDEWTTKRINLYTRFKPSVLDALIYGTPIMKIYWADGQLRIERVKLKNMYLDPNASNVFDIQYCVHRVTTTIGNLRQQFGRKFKWKNYIGDSEDGTSYLSSADLGDASRIEVRDVYRYQSGKWYVSTVLPGDAFVRLDEPLKDGLPFIIGSVEPQFVRLDESNAVEAYGGSFIEPMIPLQEEYTVTRNQQIDAIAESLSKRFLATKTSGLNEKDLLSNRTKISVSSLNEVKELQAPRIDPSIFGIDRLDSEMQEVSGITKYNQGLNDPHNLNQTATGVSILTEEGNAVIADIVRALNESFFEPAIRRMVRLIYKYGESPIFYGLDRTKDLRFYVTINAGVGAVNNELLLNNIAAAEGAALQNVKLAAELQDAERAKRYMDVLDELFKEKLKALKLRTLIPTLKGETDDERRDTGDGTDGGTGGAGASIPQGGAEVPDGAAQLGGVPGVPGEADGEVQPALP</sequence>
<dbReference type="RefSeq" id="WP_013554119.1">
    <property type="nucleotide sequence ID" value="NC_014935.1"/>
</dbReference>
<evidence type="ECO:0000256" key="1">
    <source>
        <dbReference type="SAM" id="MobiDB-lite"/>
    </source>
</evidence>
<evidence type="ECO:0008006" key="4">
    <source>
        <dbReference type="Google" id="ProtNLM"/>
    </source>
</evidence>
<dbReference type="Proteomes" id="UP000008633">
    <property type="component" value="Chromosome"/>
</dbReference>
<dbReference type="Pfam" id="PF23899">
    <property type="entry name" value="SU10_portal"/>
    <property type="match status" value="1"/>
</dbReference>
<dbReference type="STRING" id="749222.Nitsa_1175"/>
<protein>
    <recommendedName>
        <fullName evidence="4">Bacteriophage head to tail connecting protein</fullName>
    </recommendedName>
</protein>
<proteinExistence type="predicted"/>